<proteinExistence type="predicted"/>
<evidence type="ECO:0000256" key="6">
    <source>
        <dbReference type="SAM" id="MobiDB-lite"/>
    </source>
</evidence>
<keyword evidence="3 7" id="KW-0812">Transmembrane</keyword>
<feature type="transmembrane region" description="Helical" evidence="7">
    <location>
        <begin position="290"/>
        <end position="308"/>
    </location>
</feature>
<evidence type="ECO:0000256" key="2">
    <source>
        <dbReference type="ARBA" id="ARBA00022475"/>
    </source>
</evidence>
<feature type="transmembrane region" description="Helical" evidence="7">
    <location>
        <begin position="235"/>
        <end position="254"/>
    </location>
</feature>
<protein>
    <submittedName>
        <fullName evidence="8">Ribose transport system permease protein</fullName>
    </submittedName>
</protein>
<feature type="transmembrane region" description="Helical" evidence="7">
    <location>
        <begin position="38"/>
        <end position="60"/>
    </location>
</feature>
<keyword evidence="4 7" id="KW-1133">Transmembrane helix</keyword>
<evidence type="ECO:0000256" key="5">
    <source>
        <dbReference type="ARBA" id="ARBA00023136"/>
    </source>
</evidence>
<dbReference type="Proteomes" id="UP001183648">
    <property type="component" value="Unassembled WGS sequence"/>
</dbReference>
<dbReference type="RefSeq" id="WP_310297997.1">
    <property type="nucleotide sequence ID" value="NZ_BAAAPS010000002.1"/>
</dbReference>
<feature type="transmembrane region" description="Helical" evidence="7">
    <location>
        <begin position="145"/>
        <end position="163"/>
    </location>
</feature>
<dbReference type="PANTHER" id="PTHR32196">
    <property type="entry name" value="ABC TRANSPORTER PERMEASE PROTEIN YPHD-RELATED-RELATED"/>
    <property type="match status" value="1"/>
</dbReference>
<accession>A0ABU2BT03</accession>
<feature type="transmembrane region" description="Helical" evidence="7">
    <location>
        <begin position="115"/>
        <end position="138"/>
    </location>
</feature>
<evidence type="ECO:0000256" key="1">
    <source>
        <dbReference type="ARBA" id="ARBA00004651"/>
    </source>
</evidence>
<feature type="transmembrane region" description="Helical" evidence="7">
    <location>
        <begin position="72"/>
        <end position="95"/>
    </location>
</feature>
<dbReference type="EMBL" id="JAVDYG010000001">
    <property type="protein sequence ID" value="MDR7360868.1"/>
    <property type="molecule type" value="Genomic_DNA"/>
</dbReference>
<sequence length="335" mass="33344">MSTSTTEPAQPAQPAGPVETPPRSSLKARLGEVSWPELAAPAALVVLVVGFAIGDGGFLSTGNVGAMLQASAILVVLVLGQTFVVATAGIDLSVASTMTLSAIALGEVFSRTGSIVLAMLCAVVTGLVVGLVNGLLIAKGGITDFVVTLGMLSAASGLALIASDGKPTQVIDKFLLTLSVDGFGIITWAVLLAAVLAVLAHLVLFRTAFGVHLLAIGGSTRAARATGVAADRVKVAAYAVSGSCAGIAAVLLVGRVGAAEPASNTSFLLNSVAAVVLGGVSLFGGRATIASPVAGALLLTVLVNGLTRFGLSEFYQPLAVGVVVIAAAFLARFDR</sequence>
<feature type="transmembrane region" description="Helical" evidence="7">
    <location>
        <begin position="266"/>
        <end position="283"/>
    </location>
</feature>
<dbReference type="Pfam" id="PF02653">
    <property type="entry name" value="BPD_transp_2"/>
    <property type="match status" value="1"/>
</dbReference>
<keyword evidence="2" id="KW-1003">Cell membrane</keyword>
<keyword evidence="9" id="KW-1185">Reference proteome</keyword>
<comment type="subcellular location">
    <subcellularLocation>
        <location evidence="1">Cell membrane</location>
        <topology evidence="1">Multi-pass membrane protein</topology>
    </subcellularLocation>
</comment>
<comment type="caution">
    <text evidence="8">The sequence shown here is derived from an EMBL/GenBank/DDBJ whole genome shotgun (WGS) entry which is preliminary data.</text>
</comment>
<dbReference type="CDD" id="cd06579">
    <property type="entry name" value="TM_PBP1_transp_AraH_like"/>
    <property type="match status" value="1"/>
</dbReference>
<evidence type="ECO:0000256" key="7">
    <source>
        <dbReference type="SAM" id="Phobius"/>
    </source>
</evidence>
<evidence type="ECO:0000313" key="9">
    <source>
        <dbReference type="Proteomes" id="UP001183648"/>
    </source>
</evidence>
<feature type="transmembrane region" description="Helical" evidence="7">
    <location>
        <begin position="314"/>
        <end position="333"/>
    </location>
</feature>
<feature type="region of interest" description="Disordered" evidence="6">
    <location>
        <begin position="1"/>
        <end position="24"/>
    </location>
</feature>
<keyword evidence="5 7" id="KW-0472">Membrane</keyword>
<gene>
    <name evidence="8" type="ORF">J2S63_000421</name>
</gene>
<evidence type="ECO:0000313" key="8">
    <source>
        <dbReference type="EMBL" id="MDR7360868.1"/>
    </source>
</evidence>
<feature type="transmembrane region" description="Helical" evidence="7">
    <location>
        <begin position="183"/>
        <end position="214"/>
    </location>
</feature>
<reference evidence="8 9" key="1">
    <citation type="submission" date="2023-07" db="EMBL/GenBank/DDBJ databases">
        <title>Sequencing the genomes of 1000 actinobacteria strains.</title>
        <authorList>
            <person name="Klenk H.-P."/>
        </authorList>
    </citation>
    <scope>NUCLEOTIDE SEQUENCE [LARGE SCALE GENOMIC DNA]</scope>
    <source>
        <strain evidence="8 9">DSM 19426</strain>
    </source>
</reference>
<dbReference type="InterPro" id="IPR001851">
    <property type="entry name" value="ABC_transp_permease"/>
</dbReference>
<evidence type="ECO:0000256" key="3">
    <source>
        <dbReference type="ARBA" id="ARBA00022692"/>
    </source>
</evidence>
<organism evidence="8 9">
    <name type="scientific">Nocardioides marmoribigeumensis</name>
    <dbReference type="NCBI Taxonomy" id="433649"/>
    <lineage>
        <taxon>Bacteria</taxon>
        <taxon>Bacillati</taxon>
        <taxon>Actinomycetota</taxon>
        <taxon>Actinomycetes</taxon>
        <taxon>Propionibacteriales</taxon>
        <taxon>Nocardioidaceae</taxon>
        <taxon>Nocardioides</taxon>
    </lineage>
</organism>
<evidence type="ECO:0000256" key="4">
    <source>
        <dbReference type="ARBA" id="ARBA00022989"/>
    </source>
</evidence>
<dbReference type="PANTHER" id="PTHR32196:SF72">
    <property type="entry name" value="RIBOSE IMPORT PERMEASE PROTEIN RBSC"/>
    <property type="match status" value="1"/>
</dbReference>
<name>A0ABU2BT03_9ACTN</name>